<dbReference type="Gene3D" id="3.40.50.12370">
    <property type="match status" value="1"/>
</dbReference>
<evidence type="ECO:0000256" key="1">
    <source>
        <dbReference type="SAM" id="Phobius"/>
    </source>
</evidence>
<proteinExistence type="predicted"/>
<name>A0A919SXC2_9ACTN</name>
<dbReference type="AlphaFoldDB" id="A0A919SXC2"/>
<keyword evidence="3" id="KW-1185">Reference proteome</keyword>
<feature type="transmembrane region" description="Helical" evidence="1">
    <location>
        <begin position="6"/>
        <end position="26"/>
    </location>
</feature>
<protein>
    <submittedName>
        <fullName evidence="2">Uncharacterized protein</fullName>
    </submittedName>
</protein>
<dbReference type="EMBL" id="BOQL01000099">
    <property type="protein sequence ID" value="GIM80416.1"/>
    <property type="molecule type" value="Genomic_DNA"/>
</dbReference>
<keyword evidence="1" id="KW-0472">Membrane</keyword>
<organism evidence="2 3">
    <name type="scientific">Actinoplanes auranticolor</name>
    <dbReference type="NCBI Taxonomy" id="47988"/>
    <lineage>
        <taxon>Bacteria</taxon>
        <taxon>Bacillati</taxon>
        <taxon>Actinomycetota</taxon>
        <taxon>Actinomycetes</taxon>
        <taxon>Micromonosporales</taxon>
        <taxon>Micromonosporaceae</taxon>
        <taxon>Actinoplanes</taxon>
    </lineage>
</organism>
<evidence type="ECO:0000313" key="3">
    <source>
        <dbReference type="Proteomes" id="UP000681340"/>
    </source>
</evidence>
<keyword evidence="1" id="KW-1133">Transmembrane helix</keyword>
<comment type="caution">
    <text evidence="2">The sequence shown here is derived from an EMBL/GenBank/DDBJ whole genome shotgun (WGS) entry which is preliminary data.</text>
</comment>
<reference evidence="2" key="1">
    <citation type="submission" date="2021-03" db="EMBL/GenBank/DDBJ databases">
        <title>Whole genome shotgun sequence of Actinoplanes auranticolor NBRC 12245.</title>
        <authorList>
            <person name="Komaki H."/>
            <person name="Tamura T."/>
        </authorList>
    </citation>
    <scope>NUCLEOTIDE SEQUENCE</scope>
    <source>
        <strain evidence="2">NBRC 12245</strain>
    </source>
</reference>
<feature type="transmembrane region" description="Helical" evidence="1">
    <location>
        <begin position="33"/>
        <end position="50"/>
    </location>
</feature>
<keyword evidence="1" id="KW-0812">Transmembrane</keyword>
<sequence>MTRGQILTAVLALWVGAGLATALWMARRGHRDPLWLLSAVVFGPVLPVMTPERIQRAPRLPSAEPQQESALAGARVLVGIDGSPESDAAPHAVLDLLQGRLGRLIAVEVVDYDTADDDWRGRQAVARQPVPVVGALAPAERTPTVAHTT</sequence>
<evidence type="ECO:0000313" key="2">
    <source>
        <dbReference type="EMBL" id="GIM80416.1"/>
    </source>
</evidence>
<gene>
    <name evidence="2" type="ORF">Aau02nite_90450</name>
</gene>
<dbReference type="Proteomes" id="UP000681340">
    <property type="component" value="Unassembled WGS sequence"/>
</dbReference>
<accession>A0A919SXC2</accession>